<gene>
    <name evidence="2" type="ORF">BDP55DRAFT_216000</name>
</gene>
<accession>A0AAJ0F1W2</accession>
<dbReference type="EMBL" id="JAHMHR010000003">
    <property type="protein sequence ID" value="KAK1700079.1"/>
    <property type="molecule type" value="Genomic_DNA"/>
</dbReference>
<dbReference type="GeneID" id="85450560"/>
<dbReference type="Proteomes" id="UP001224890">
    <property type="component" value="Unassembled WGS sequence"/>
</dbReference>
<sequence length="99" mass="11038">MMNFLIDERGANGVVAVVSLLIFLNYLLSRLPAFVVAGLTDDFFPLTEVLATKYTPSSRKTMRVPTCLRVSGRCRSEEKEGIAGSQIKQVRIHPQLRKA</sequence>
<protein>
    <submittedName>
        <fullName evidence="2">Uncharacterized protein</fullName>
    </submittedName>
</protein>
<evidence type="ECO:0000313" key="2">
    <source>
        <dbReference type="EMBL" id="KAK1700079.1"/>
    </source>
</evidence>
<comment type="caution">
    <text evidence="2">The sequence shown here is derived from an EMBL/GenBank/DDBJ whole genome shotgun (WGS) entry which is preliminary data.</text>
</comment>
<organism evidence="2 3">
    <name type="scientific">Colletotrichum godetiae</name>
    <dbReference type="NCBI Taxonomy" id="1209918"/>
    <lineage>
        <taxon>Eukaryota</taxon>
        <taxon>Fungi</taxon>
        <taxon>Dikarya</taxon>
        <taxon>Ascomycota</taxon>
        <taxon>Pezizomycotina</taxon>
        <taxon>Sordariomycetes</taxon>
        <taxon>Hypocreomycetidae</taxon>
        <taxon>Glomerellales</taxon>
        <taxon>Glomerellaceae</taxon>
        <taxon>Colletotrichum</taxon>
        <taxon>Colletotrichum acutatum species complex</taxon>
    </lineage>
</organism>
<reference evidence="2" key="1">
    <citation type="submission" date="2021-06" db="EMBL/GenBank/DDBJ databases">
        <title>Comparative genomics, transcriptomics and evolutionary studies reveal genomic signatures of adaptation to plant cell wall in hemibiotrophic fungi.</title>
        <authorList>
            <consortium name="DOE Joint Genome Institute"/>
            <person name="Baroncelli R."/>
            <person name="Diaz J.F."/>
            <person name="Benocci T."/>
            <person name="Peng M."/>
            <person name="Battaglia E."/>
            <person name="Haridas S."/>
            <person name="Andreopoulos W."/>
            <person name="Labutti K."/>
            <person name="Pangilinan J."/>
            <person name="Floch G.L."/>
            <person name="Makela M.R."/>
            <person name="Henrissat B."/>
            <person name="Grigoriev I.V."/>
            <person name="Crouch J.A."/>
            <person name="De Vries R.P."/>
            <person name="Sukno S.A."/>
            <person name="Thon M.R."/>
        </authorList>
    </citation>
    <scope>NUCLEOTIDE SEQUENCE</scope>
    <source>
        <strain evidence="2">CBS 193.32</strain>
    </source>
</reference>
<feature type="transmembrane region" description="Helical" evidence="1">
    <location>
        <begin position="12"/>
        <end position="28"/>
    </location>
</feature>
<dbReference type="AlphaFoldDB" id="A0AAJ0F1W2"/>
<keyword evidence="3" id="KW-1185">Reference proteome</keyword>
<keyword evidence="1" id="KW-1133">Transmembrane helix</keyword>
<evidence type="ECO:0000313" key="3">
    <source>
        <dbReference type="Proteomes" id="UP001224890"/>
    </source>
</evidence>
<dbReference type="RefSeq" id="XP_060435836.1">
    <property type="nucleotide sequence ID" value="XM_060566034.1"/>
</dbReference>
<name>A0AAJ0F1W2_9PEZI</name>
<keyword evidence="1" id="KW-0472">Membrane</keyword>
<proteinExistence type="predicted"/>
<evidence type="ECO:0000256" key="1">
    <source>
        <dbReference type="SAM" id="Phobius"/>
    </source>
</evidence>
<keyword evidence="1" id="KW-0812">Transmembrane</keyword>